<reference evidence="2" key="1">
    <citation type="submission" date="2016-11" db="UniProtKB">
        <authorList>
            <consortium name="WormBaseParasite"/>
        </authorList>
    </citation>
    <scope>IDENTIFICATION</scope>
</reference>
<dbReference type="WBParaSite" id="L893_g21665.t1">
    <property type="protein sequence ID" value="L893_g21665.t1"/>
    <property type="gene ID" value="L893_g21665"/>
</dbReference>
<sequence length="124" mass="14444">MSLFVDSVAFLTVVRYGSTRRRTSSCIVWNLLRTLKGLCRKDTGAMSSNRTQRGAYFSSSQQATHKDIFSMQPYKVIEERGLFIFLHQFLIPRRAITIYDGFTFFDLNAFRILTENDLLKYSFC</sequence>
<protein>
    <submittedName>
        <fullName evidence="2">Secreted protein</fullName>
    </submittedName>
</protein>
<evidence type="ECO:0000313" key="1">
    <source>
        <dbReference type="Proteomes" id="UP000095287"/>
    </source>
</evidence>
<organism evidence="1 2">
    <name type="scientific">Steinernema glaseri</name>
    <dbReference type="NCBI Taxonomy" id="37863"/>
    <lineage>
        <taxon>Eukaryota</taxon>
        <taxon>Metazoa</taxon>
        <taxon>Ecdysozoa</taxon>
        <taxon>Nematoda</taxon>
        <taxon>Chromadorea</taxon>
        <taxon>Rhabditida</taxon>
        <taxon>Tylenchina</taxon>
        <taxon>Panagrolaimomorpha</taxon>
        <taxon>Strongyloidoidea</taxon>
        <taxon>Steinernematidae</taxon>
        <taxon>Steinernema</taxon>
    </lineage>
</organism>
<keyword evidence="1" id="KW-1185">Reference proteome</keyword>
<dbReference type="AlphaFoldDB" id="A0A1I7Z1J8"/>
<accession>A0A1I7Z1J8</accession>
<dbReference type="Proteomes" id="UP000095287">
    <property type="component" value="Unplaced"/>
</dbReference>
<name>A0A1I7Z1J8_9BILA</name>
<evidence type="ECO:0000313" key="2">
    <source>
        <dbReference type="WBParaSite" id="L893_g21665.t1"/>
    </source>
</evidence>
<proteinExistence type="predicted"/>